<feature type="transmembrane region" description="Helical" evidence="5">
    <location>
        <begin position="176"/>
        <end position="199"/>
    </location>
</feature>
<gene>
    <name evidence="7" type="ORF">C9J27_00525</name>
</gene>
<dbReference type="Pfam" id="PF00892">
    <property type="entry name" value="EamA"/>
    <property type="match status" value="2"/>
</dbReference>
<comment type="subcellular location">
    <subcellularLocation>
        <location evidence="1">Membrane</location>
        <topology evidence="1">Multi-pass membrane protein</topology>
    </subcellularLocation>
</comment>
<feature type="transmembrane region" description="Helical" evidence="5">
    <location>
        <begin position="149"/>
        <end position="169"/>
    </location>
</feature>
<evidence type="ECO:0000256" key="4">
    <source>
        <dbReference type="ARBA" id="ARBA00023136"/>
    </source>
</evidence>
<feature type="transmembrane region" description="Helical" evidence="5">
    <location>
        <begin position="124"/>
        <end position="143"/>
    </location>
</feature>
<feature type="transmembrane region" description="Helical" evidence="5">
    <location>
        <begin position="72"/>
        <end position="92"/>
    </location>
</feature>
<keyword evidence="2 5" id="KW-0812">Transmembrane</keyword>
<protein>
    <submittedName>
        <fullName evidence="7">EamA/RhaT family transporter</fullName>
    </submittedName>
</protein>
<evidence type="ECO:0000259" key="6">
    <source>
        <dbReference type="Pfam" id="PF00892"/>
    </source>
</evidence>
<name>A0A2T3KNC9_9GAMM</name>
<sequence>MQTKNHNMLGAMLIIVATLSLTLKDSADKYLIQHGYHPIQMVFFRFAIPFLCMLIFMPKQTKTAIFATNGKLILRAGLFLVCAITSVIALKYIPLEMYIIIVQMGSIAYMLGGTFFFKETLTPIKIIATLLGFAGVVIVINPTNISGLQWIYLLPLLIAIANSGYNLITKTIDSKISLLSVLINSFFILGSISSLLLLVQPQMWKTPTLEALPYFITIPIVTIVSQLCLIKAMNIAEASHVAPFFYFQIVFSCIFGYWLFDELPTYHTLGGGLFIVIAGLLITYSNYRPTKKVTHNEY</sequence>
<reference evidence="7 8" key="1">
    <citation type="submission" date="2018-01" db="EMBL/GenBank/DDBJ databases">
        <title>Whole genome sequencing of Histamine producing bacteria.</title>
        <authorList>
            <person name="Butler K."/>
        </authorList>
    </citation>
    <scope>NUCLEOTIDE SEQUENCE [LARGE SCALE GENOMIC DNA]</scope>
    <source>
        <strain evidence="7 8">FS-7.2</strain>
    </source>
</reference>
<dbReference type="SUPFAM" id="SSF103481">
    <property type="entry name" value="Multidrug resistance efflux transporter EmrE"/>
    <property type="match status" value="2"/>
</dbReference>
<keyword evidence="4 5" id="KW-0472">Membrane</keyword>
<dbReference type="PANTHER" id="PTHR22911:SF6">
    <property type="entry name" value="SOLUTE CARRIER FAMILY 35 MEMBER G1"/>
    <property type="match status" value="1"/>
</dbReference>
<evidence type="ECO:0000313" key="8">
    <source>
        <dbReference type="Proteomes" id="UP000241426"/>
    </source>
</evidence>
<feature type="transmembrane region" description="Helical" evidence="5">
    <location>
        <begin position="211"/>
        <end position="229"/>
    </location>
</feature>
<evidence type="ECO:0000256" key="5">
    <source>
        <dbReference type="SAM" id="Phobius"/>
    </source>
</evidence>
<feature type="domain" description="EamA" evidence="6">
    <location>
        <begin position="150"/>
        <end position="283"/>
    </location>
</feature>
<evidence type="ECO:0000256" key="1">
    <source>
        <dbReference type="ARBA" id="ARBA00004141"/>
    </source>
</evidence>
<accession>A0A2T3KNC9</accession>
<comment type="caution">
    <text evidence="7">The sequence shown here is derived from an EMBL/GenBank/DDBJ whole genome shotgun (WGS) entry which is preliminary data.</text>
</comment>
<evidence type="ECO:0000256" key="3">
    <source>
        <dbReference type="ARBA" id="ARBA00022989"/>
    </source>
</evidence>
<dbReference type="InterPro" id="IPR000620">
    <property type="entry name" value="EamA_dom"/>
</dbReference>
<dbReference type="GO" id="GO:0016020">
    <property type="term" value="C:membrane"/>
    <property type="evidence" value="ECO:0007669"/>
    <property type="project" value="UniProtKB-SubCell"/>
</dbReference>
<dbReference type="InterPro" id="IPR037185">
    <property type="entry name" value="EmrE-like"/>
</dbReference>
<dbReference type="AlphaFoldDB" id="A0A2T3KNC9"/>
<feature type="transmembrane region" description="Helical" evidence="5">
    <location>
        <begin position="98"/>
        <end position="117"/>
    </location>
</feature>
<feature type="domain" description="EamA" evidence="6">
    <location>
        <begin position="9"/>
        <end position="140"/>
    </location>
</feature>
<dbReference type="RefSeq" id="WP_107225041.1">
    <property type="nucleotide sequence ID" value="NZ_PYNF01000001.1"/>
</dbReference>
<dbReference type="Gene3D" id="1.10.3730.20">
    <property type="match status" value="1"/>
</dbReference>
<dbReference type="PANTHER" id="PTHR22911">
    <property type="entry name" value="ACYL-MALONYL CONDENSING ENZYME-RELATED"/>
    <property type="match status" value="1"/>
</dbReference>
<proteinExistence type="predicted"/>
<keyword evidence="3 5" id="KW-1133">Transmembrane helix</keyword>
<evidence type="ECO:0000313" key="7">
    <source>
        <dbReference type="EMBL" id="PSV01582.1"/>
    </source>
</evidence>
<dbReference type="EMBL" id="PYNF01000001">
    <property type="protein sequence ID" value="PSV01582.1"/>
    <property type="molecule type" value="Genomic_DNA"/>
</dbReference>
<dbReference type="Proteomes" id="UP000241426">
    <property type="component" value="Unassembled WGS sequence"/>
</dbReference>
<evidence type="ECO:0000256" key="2">
    <source>
        <dbReference type="ARBA" id="ARBA00022692"/>
    </source>
</evidence>
<feature type="transmembrane region" description="Helical" evidence="5">
    <location>
        <begin position="42"/>
        <end position="60"/>
    </location>
</feature>
<organism evidence="7 8">
    <name type="scientific">Photobacterium kishitanii</name>
    <dbReference type="NCBI Taxonomy" id="318456"/>
    <lineage>
        <taxon>Bacteria</taxon>
        <taxon>Pseudomonadati</taxon>
        <taxon>Pseudomonadota</taxon>
        <taxon>Gammaproteobacteria</taxon>
        <taxon>Vibrionales</taxon>
        <taxon>Vibrionaceae</taxon>
        <taxon>Photobacterium</taxon>
    </lineage>
</organism>
<feature type="transmembrane region" description="Helical" evidence="5">
    <location>
        <begin position="241"/>
        <end position="260"/>
    </location>
</feature>
<feature type="transmembrane region" description="Helical" evidence="5">
    <location>
        <begin position="266"/>
        <end position="284"/>
    </location>
</feature>